<dbReference type="Pfam" id="PF01554">
    <property type="entry name" value="MatE"/>
    <property type="match status" value="2"/>
</dbReference>
<protein>
    <submittedName>
        <fullName evidence="8">DNA-damage-inducible protein F</fullName>
    </submittedName>
</protein>
<evidence type="ECO:0000256" key="7">
    <source>
        <dbReference type="SAM" id="Phobius"/>
    </source>
</evidence>
<dbReference type="AlphaFoldDB" id="A0A3B0RH33"/>
<dbReference type="GO" id="GO:0005886">
    <property type="term" value="C:plasma membrane"/>
    <property type="evidence" value="ECO:0007669"/>
    <property type="project" value="TreeGrafter"/>
</dbReference>
<gene>
    <name evidence="8" type="ORF">MNBD_ALPHA02-1694</name>
</gene>
<feature type="transmembrane region" description="Helical" evidence="7">
    <location>
        <begin position="313"/>
        <end position="337"/>
    </location>
</feature>
<evidence type="ECO:0000256" key="3">
    <source>
        <dbReference type="ARBA" id="ARBA00022448"/>
    </source>
</evidence>
<comment type="subcellular location">
    <subcellularLocation>
        <location evidence="1">Membrane</location>
        <topology evidence="1">Multi-pass membrane protein</topology>
    </subcellularLocation>
</comment>
<sequence>MTEESQSRRMWQIALPSIIANISIPLLGLADAFIMGHLPDPRYLGAIALGAMMISILYNSVNFLRMATTGFTAQAVGRNETGTILQIYLRASIVAVGLGIFFILVQWPVTELTFSLTQADQGVEDLAREYLYIRIWGAPFALMNFVAVGWLLGLHKAKEALWIQLLMNICNILLNFLFVYGFGMDVDGVALGTIISEFLAACLAFHLISRHSRSMTGHGIWHSKACAGLFDRAAFVKLFILNRDIFIRTACLTGAMAAFTILGANMSKEILAANAILMNLQMVTSFGLDGFAQAAEVLVGKEIGRKSSKGLRRAVIISTKWSMITAGLFSLIYFAFGDMIIDGLTNITAVRNAAADYMIWVIVLPLVSVWCFLLDGIFIGATAGKYMRNGMVISTVIYIASLAIFLPLWQNHGLWLSYSIFMAVRGLSLAVKYPKVAIYADV</sequence>
<evidence type="ECO:0000256" key="6">
    <source>
        <dbReference type="ARBA" id="ARBA00023136"/>
    </source>
</evidence>
<feature type="transmembrane region" description="Helical" evidence="7">
    <location>
        <begin position="357"/>
        <end position="379"/>
    </location>
</feature>
<comment type="similarity">
    <text evidence="2">Belongs to the multi antimicrobial extrusion (MATE) (TC 2.A.66.1) family.</text>
</comment>
<evidence type="ECO:0000256" key="5">
    <source>
        <dbReference type="ARBA" id="ARBA00022989"/>
    </source>
</evidence>
<dbReference type="NCBIfam" id="TIGR00797">
    <property type="entry name" value="matE"/>
    <property type="match status" value="1"/>
</dbReference>
<dbReference type="InterPro" id="IPR050222">
    <property type="entry name" value="MATE_MdtK"/>
</dbReference>
<organism evidence="8">
    <name type="scientific">hydrothermal vent metagenome</name>
    <dbReference type="NCBI Taxonomy" id="652676"/>
    <lineage>
        <taxon>unclassified sequences</taxon>
        <taxon>metagenomes</taxon>
        <taxon>ecological metagenomes</taxon>
    </lineage>
</organism>
<name>A0A3B0RH33_9ZZZZ</name>
<evidence type="ECO:0000256" key="4">
    <source>
        <dbReference type="ARBA" id="ARBA00022692"/>
    </source>
</evidence>
<dbReference type="InterPro" id="IPR002528">
    <property type="entry name" value="MATE_fam"/>
</dbReference>
<keyword evidence="3" id="KW-0813">Transport</keyword>
<feature type="transmembrane region" description="Helical" evidence="7">
    <location>
        <begin position="130"/>
        <end position="153"/>
    </location>
</feature>
<evidence type="ECO:0000256" key="2">
    <source>
        <dbReference type="ARBA" id="ARBA00010199"/>
    </source>
</evidence>
<keyword evidence="4 7" id="KW-0812">Transmembrane</keyword>
<proteinExistence type="inferred from homology"/>
<reference evidence="8" key="1">
    <citation type="submission" date="2018-06" db="EMBL/GenBank/DDBJ databases">
        <authorList>
            <person name="Zhirakovskaya E."/>
        </authorList>
    </citation>
    <scope>NUCLEOTIDE SEQUENCE</scope>
</reference>
<dbReference type="CDD" id="cd13136">
    <property type="entry name" value="MATE_DinF_like"/>
    <property type="match status" value="1"/>
</dbReference>
<dbReference type="PANTHER" id="PTHR43298">
    <property type="entry name" value="MULTIDRUG RESISTANCE PROTEIN NORM-RELATED"/>
    <property type="match status" value="1"/>
</dbReference>
<dbReference type="EMBL" id="UOED01000031">
    <property type="protein sequence ID" value="VAV88176.1"/>
    <property type="molecule type" value="Genomic_DNA"/>
</dbReference>
<accession>A0A3B0RH33</accession>
<feature type="transmembrane region" description="Helical" evidence="7">
    <location>
        <begin position="87"/>
        <end position="110"/>
    </location>
</feature>
<dbReference type="GO" id="GO:0042910">
    <property type="term" value="F:xenobiotic transmembrane transporter activity"/>
    <property type="evidence" value="ECO:0007669"/>
    <property type="project" value="InterPro"/>
</dbReference>
<dbReference type="GO" id="GO:0015297">
    <property type="term" value="F:antiporter activity"/>
    <property type="evidence" value="ECO:0007669"/>
    <property type="project" value="InterPro"/>
</dbReference>
<evidence type="ECO:0000313" key="8">
    <source>
        <dbReference type="EMBL" id="VAV88176.1"/>
    </source>
</evidence>
<keyword evidence="5 7" id="KW-1133">Transmembrane helix</keyword>
<feature type="transmembrane region" description="Helical" evidence="7">
    <location>
        <begin position="165"/>
        <end position="183"/>
    </location>
</feature>
<feature type="transmembrane region" description="Helical" evidence="7">
    <location>
        <begin position="43"/>
        <end position="61"/>
    </location>
</feature>
<dbReference type="InterPro" id="IPR044644">
    <property type="entry name" value="DinF-like"/>
</dbReference>
<dbReference type="PANTHER" id="PTHR43298:SF2">
    <property type="entry name" value="FMN_FAD EXPORTER YEEO-RELATED"/>
    <property type="match status" value="1"/>
</dbReference>
<evidence type="ECO:0000256" key="1">
    <source>
        <dbReference type="ARBA" id="ARBA00004141"/>
    </source>
</evidence>
<keyword evidence="6 7" id="KW-0472">Membrane</keyword>
<feature type="transmembrane region" description="Helical" evidence="7">
    <location>
        <begin position="12"/>
        <end position="37"/>
    </location>
</feature>
<feature type="transmembrane region" description="Helical" evidence="7">
    <location>
        <begin position="415"/>
        <end position="433"/>
    </location>
</feature>
<feature type="transmembrane region" description="Helical" evidence="7">
    <location>
        <begin position="391"/>
        <end position="409"/>
    </location>
</feature>
<feature type="transmembrane region" description="Helical" evidence="7">
    <location>
        <begin position="189"/>
        <end position="208"/>
    </location>
</feature>